<protein>
    <submittedName>
        <fullName evidence="1">Head to tail adaptor</fullName>
    </submittedName>
</protein>
<dbReference type="InterPro" id="IPR009752">
    <property type="entry name" value="Phage_Mu_GpJ"/>
</dbReference>
<name>A0A8S5NB06_9CAUD</name>
<dbReference type="EMBL" id="BK015113">
    <property type="protein sequence ID" value="DAD91426.1"/>
    <property type="molecule type" value="Genomic_DNA"/>
</dbReference>
<proteinExistence type="predicted"/>
<evidence type="ECO:0000313" key="1">
    <source>
        <dbReference type="EMBL" id="DAD91426.1"/>
    </source>
</evidence>
<organism evidence="1">
    <name type="scientific">Siphoviridae sp. ct8hR1</name>
    <dbReference type="NCBI Taxonomy" id="2826172"/>
    <lineage>
        <taxon>Viruses</taxon>
        <taxon>Duplodnaviria</taxon>
        <taxon>Heunggongvirae</taxon>
        <taxon>Uroviricota</taxon>
        <taxon>Caudoviricetes</taxon>
    </lineage>
</organism>
<dbReference type="Pfam" id="PF07030">
    <property type="entry name" value="Phage_Mu_Gp36"/>
    <property type="match status" value="1"/>
</dbReference>
<accession>A0A8S5NB06</accession>
<sequence>MNVIIGDDYIEDEQERIKVITPLAEQAVGDAEAEIDGYLAKRYKVPFVKTPQVINKFAKDIALYNLVSRKGIDESEREKTYLTRYNSAITFLTKVAEGKIDIGVSEKSIEDAAKNGFSMKNAKRLFTRESMRGW</sequence>
<reference evidence="1" key="1">
    <citation type="journal article" date="2021" name="Proc. Natl. Acad. Sci. U.S.A.">
        <title>A Catalog of Tens of Thousands of Viruses from Human Metagenomes Reveals Hidden Associations with Chronic Diseases.</title>
        <authorList>
            <person name="Tisza M.J."/>
            <person name="Buck C.B."/>
        </authorList>
    </citation>
    <scope>NUCLEOTIDE SEQUENCE</scope>
    <source>
        <strain evidence="1">Ct8hR1</strain>
    </source>
</reference>